<evidence type="ECO:0000313" key="3">
    <source>
        <dbReference type="Proteomes" id="UP000288805"/>
    </source>
</evidence>
<gene>
    <name evidence="2" type="ORF">CK203_001492</name>
</gene>
<name>A0A438KM02_VITVI</name>
<feature type="region of interest" description="Disordered" evidence="1">
    <location>
        <begin position="1"/>
        <end position="103"/>
    </location>
</feature>
<evidence type="ECO:0000313" key="2">
    <source>
        <dbReference type="EMBL" id="RVX22225.1"/>
    </source>
</evidence>
<feature type="region of interest" description="Disordered" evidence="1">
    <location>
        <begin position="115"/>
        <end position="180"/>
    </location>
</feature>
<organism evidence="2 3">
    <name type="scientific">Vitis vinifera</name>
    <name type="common">Grape</name>
    <dbReference type="NCBI Taxonomy" id="29760"/>
    <lineage>
        <taxon>Eukaryota</taxon>
        <taxon>Viridiplantae</taxon>
        <taxon>Streptophyta</taxon>
        <taxon>Embryophyta</taxon>
        <taxon>Tracheophyta</taxon>
        <taxon>Spermatophyta</taxon>
        <taxon>Magnoliopsida</taxon>
        <taxon>eudicotyledons</taxon>
        <taxon>Gunneridae</taxon>
        <taxon>Pentapetalae</taxon>
        <taxon>rosids</taxon>
        <taxon>Vitales</taxon>
        <taxon>Vitaceae</taxon>
        <taxon>Viteae</taxon>
        <taxon>Vitis</taxon>
    </lineage>
</organism>
<reference evidence="2 3" key="1">
    <citation type="journal article" date="2018" name="PLoS Genet.">
        <title>Population sequencing reveals clonal diversity and ancestral inbreeding in the grapevine cultivar Chardonnay.</title>
        <authorList>
            <person name="Roach M.J."/>
            <person name="Johnson D.L."/>
            <person name="Bohlmann J."/>
            <person name="van Vuuren H.J."/>
            <person name="Jones S.J."/>
            <person name="Pretorius I.S."/>
            <person name="Schmidt S.A."/>
            <person name="Borneman A.R."/>
        </authorList>
    </citation>
    <scope>NUCLEOTIDE SEQUENCE [LARGE SCALE GENOMIC DNA]</scope>
    <source>
        <strain evidence="3">cv. Chardonnay</strain>
        <tissue evidence="2">Leaf</tissue>
    </source>
</reference>
<feature type="compositionally biased region" description="Basic and acidic residues" evidence="1">
    <location>
        <begin position="22"/>
        <end position="38"/>
    </location>
</feature>
<dbReference type="Proteomes" id="UP000288805">
    <property type="component" value="Unassembled WGS sequence"/>
</dbReference>
<feature type="compositionally biased region" description="Basic and acidic residues" evidence="1">
    <location>
        <begin position="142"/>
        <end position="169"/>
    </location>
</feature>
<feature type="compositionally biased region" description="Basic and acidic residues" evidence="1">
    <location>
        <begin position="59"/>
        <end position="103"/>
    </location>
</feature>
<evidence type="ECO:0000256" key="1">
    <source>
        <dbReference type="SAM" id="MobiDB-lite"/>
    </source>
</evidence>
<feature type="compositionally biased region" description="Polar residues" evidence="1">
    <location>
        <begin position="12"/>
        <end position="21"/>
    </location>
</feature>
<dbReference type="EMBL" id="QGNW01000004">
    <property type="protein sequence ID" value="RVX22225.1"/>
    <property type="molecule type" value="Genomic_DNA"/>
</dbReference>
<dbReference type="AlphaFoldDB" id="A0A438KM02"/>
<sequence length="180" mass="20216">MGCRESKLDVVTGNTISQSKKSNADPKRIAPPETRPDDNSGGLEEAAAEGDDAVMVNGKEGETRELDREREGNKGEEKEKEKEMERSMSRESPNHYFSSRKDNESIDAIAIEERSEYSSPPNEAAGKEINVFSKETTEDSVEEMKAETKKINEEEPRDVKEENLIKESELVTPQTKVLEH</sequence>
<protein>
    <submittedName>
        <fullName evidence="2">Uncharacterized protein</fullName>
    </submittedName>
</protein>
<comment type="caution">
    <text evidence="2">The sequence shown here is derived from an EMBL/GenBank/DDBJ whole genome shotgun (WGS) entry which is preliminary data.</text>
</comment>
<feature type="compositionally biased region" description="Polar residues" evidence="1">
    <location>
        <begin position="171"/>
        <end position="180"/>
    </location>
</feature>
<accession>A0A438KM02</accession>
<proteinExistence type="predicted"/>